<name>A0A172TFR0_9BACL</name>
<dbReference type="GO" id="GO:0000155">
    <property type="term" value="F:phosphorelay sensor kinase activity"/>
    <property type="evidence" value="ECO:0007669"/>
    <property type="project" value="InterPro"/>
</dbReference>
<keyword evidence="9" id="KW-1133">Transmembrane helix</keyword>
<evidence type="ECO:0000256" key="1">
    <source>
        <dbReference type="ARBA" id="ARBA00000085"/>
    </source>
</evidence>
<dbReference type="PROSITE" id="PS50109">
    <property type="entry name" value="HIS_KIN"/>
    <property type="match status" value="1"/>
</dbReference>
<dbReference type="GO" id="GO:0016020">
    <property type="term" value="C:membrane"/>
    <property type="evidence" value="ECO:0007669"/>
    <property type="project" value="InterPro"/>
</dbReference>
<comment type="catalytic activity">
    <reaction evidence="1">
        <text>ATP + protein L-histidine = ADP + protein N-phospho-L-histidine.</text>
        <dbReference type="EC" id="2.7.13.3"/>
    </reaction>
</comment>
<keyword evidence="7" id="KW-0902">Two-component regulatory system</keyword>
<organism evidence="11 12">
    <name type="scientific">Paenibacillus swuensis</name>
    <dbReference type="NCBI Taxonomy" id="1178515"/>
    <lineage>
        <taxon>Bacteria</taxon>
        <taxon>Bacillati</taxon>
        <taxon>Bacillota</taxon>
        <taxon>Bacilli</taxon>
        <taxon>Bacillales</taxon>
        <taxon>Paenibacillaceae</taxon>
        <taxon>Paenibacillus</taxon>
    </lineage>
</organism>
<keyword evidence="9" id="KW-0472">Membrane</keyword>
<evidence type="ECO:0000256" key="6">
    <source>
        <dbReference type="ARBA" id="ARBA00022840"/>
    </source>
</evidence>
<dbReference type="InterPro" id="IPR036890">
    <property type="entry name" value="HATPase_C_sf"/>
</dbReference>
<evidence type="ECO:0000313" key="12">
    <source>
        <dbReference type="Proteomes" id="UP000076927"/>
    </source>
</evidence>
<sequence length="587" mass="67599">MTEPQLKSGMLHSLKTRLIGILVLSTLIPVLLIGSVSYYSIYYLLQNKVEKGIRYNLQQEKESLVSILENLDYASRQLAFEGQIGTDLRSFLVTTDPSEKLGLTRNIEKYMDLVGYTNPNLGFIAYYLPREQTFLFDNQFVKEAVDFQAVSKLSAKNDITYYGPHPSLIGKSHPVLSILRPIKDFEPESSIGIYVETNFKFLTSMFKGTPYGMPVSHIVVNAEGRTVYTENDQVYPLGETVSSMPESHYTKYKDYYVFGSNNEQGWKLLITVDPAHYSSEIRSWLLRYILLALLSLLCTLVLGWFYWRAIYRPLLKVKKEMQGIGLNSLDNKIQFTQIREFDDLLLKFDLMRGRIAELLQEVENKERNKRLLEVEKLLYQMNPHFIHNTINTAQWLAMINGQDEIVKLLATFSRLLNYNMGKEGGLVPVRDEIHALKDYVTLQQIRYDHKFKVEFSINELMEDVQIPRFLLQPLVENAMYHGFRHSDGTIRVIVQPLGENRVELKVEDNGAGMTQEEIQRLFENNDQKRKSGLGIGLSFVNNIVQVTYGTTYKLEVKSKLGEGTEMKLVLPVRVKEEEPYVKSIGGR</sequence>
<keyword evidence="5" id="KW-0418">Kinase</keyword>
<keyword evidence="3" id="KW-0808">Transferase</keyword>
<evidence type="ECO:0000256" key="3">
    <source>
        <dbReference type="ARBA" id="ARBA00022679"/>
    </source>
</evidence>
<keyword evidence="8" id="KW-0175">Coiled coil</keyword>
<evidence type="ECO:0000256" key="7">
    <source>
        <dbReference type="ARBA" id="ARBA00023012"/>
    </source>
</evidence>
<gene>
    <name evidence="11" type="ORF">SY83_04885</name>
</gene>
<evidence type="ECO:0000313" key="11">
    <source>
        <dbReference type="EMBL" id="ANE45744.1"/>
    </source>
</evidence>
<dbReference type="Proteomes" id="UP000076927">
    <property type="component" value="Chromosome"/>
</dbReference>
<feature type="coiled-coil region" evidence="8">
    <location>
        <begin position="348"/>
        <end position="375"/>
    </location>
</feature>
<dbReference type="PANTHER" id="PTHR34220">
    <property type="entry name" value="SENSOR HISTIDINE KINASE YPDA"/>
    <property type="match status" value="1"/>
</dbReference>
<dbReference type="InterPro" id="IPR004358">
    <property type="entry name" value="Sig_transdc_His_kin-like_C"/>
</dbReference>
<proteinExistence type="predicted"/>
<dbReference type="Pfam" id="PF02518">
    <property type="entry name" value="HATPase_c"/>
    <property type="match status" value="1"/>
</dbReference>
<evidence type="ECO:0000256" key="8">
    <source>
        <dbReference type="SAM" id="Coils"/>
    </source>
</evidence>
<feature type="transmembrane region" description="Helical" evidence="9">
    <location>
        <begin position="20"/>
        <end position="45"/>
    </location>
</feature>
<dbReference type="PRINTS" id="PR00344">
    <property type="entry name" value="BCTRLSENSOR"/>
</dbReference>
<keyword evidence="12" id="KW-1185">Reference proteome</keyword>
<accession>A0A172TFR0</accession>
<feature type="domain" description="Histidine kinase" evidence="10">
    <location>
        <begin position="470"/>
        <end position="574"/>
    </location>
</feature>
<dbReference type="PATRIC" id="fig|1178515.4.peg.989"/>
<feature type="transmembrane region" description="Helical" evidence="9">
    <location>
        <begin position="285"/>
        <end position="307"/>
    </location>
</feature>
<keyword evidence="4" id="KW-0547">Nucleotide-binding</keyword>
<dbReference type="InterPro" id="IPR010559">
    <property type="entry name" value="Sig_transdc_His_kin_internal"/>
</dbReference>
<dbReference type="RefSeq" id="WP_068604781.1">
    <property type="nucleotide sequence ID" value="NZ_CP011388.1"/>
</dbReference>
<evidence type="ECO:0000256" key="5">
    <source>
        <dbReference type="ARBA" id="ARBA00022777"/>
    </source>
</evidence>
<dbReference type="GO" id="GO:0005524">
    <property type="term" value="F:ATP binding"/>
    <property type="evidence" value="ECO:0007669"/>
    <property type="project" value="UniProtKB-KW"/>
</dbReference>
<evidence type="ECO:0000256" key="2">
    <source>
        <dbReference type="ARBA" id="ARBA00012438"/>
    </source>
</evidence>
<dbReference type="InterPro" id="IPR050640">
    <property type="entry name" value="Bact_2-comp_sensor_kinase"/>
</dbReference>
<dbReference type="InterPro" id="IPR003594">
    <property type="entry name" value="HATPase_dom"/>
</dbReference>
<dbReference type="AlphaFoldDB" id="A0A172TFR0"/>
<dbReference type="Gene3D" id="6.10.340.10">
    <property type="match status" value="1"/>
</dbReference>
<dbReference type="InterPro" id="IPR005467">
    <property type="entry name" value="His_kinase_dom"/>
</dbReference>
<dbReference type="STRING" id="1178515.SY83_04885"/>
<keyword evidence="9" id="KW-0812">Transmembrane</keyword>
<dbReference type="PANTHER" id="PTHR34220:SF7">
    <property type="entry name" value="SENSOR HISTIDINE KINASE YPDA"/>
    <property type="match status" value="1"/>
</dbReference>
<evidence type="ECO:0000256" key="9">
    <source>
        <dbReference type="SAM" id="Phobius"/>
    </source>
</evidence>
<keyword evidence="6" id="KW-0067">ATP-binding</keyword>
<dbReference type="KEGG" id="pswu:SY83_04885"/>
<dbReference type="SMART" id="SM00387">
    <property type="entry name" value="HATPase_c"/>
    <property type="match status" value="1"/>
</dbReference>
<evidence type="ECO:0000259" key="10">
    <source>
        <dbReference type="PROSITE" id="PS50109"/>
    </source>
</evidence>
<dbReference type="EC" id="2.7.13.3" evidence="2"/>
<dbReference type="EMBL" id="CP011388">
    <property type="protein sequence ID" value="ANE45744.1"/>
    <property type="molecule type" value="Genomic_DNA"/>
</dbReference>
<dbReference type="Gene3D" id="3.30.565.10">
    <property type="entry name" value="Histidine kinase-like ATPase, C-terminal domain"/>
    <property type="match status" value="1"/>
</dbReference>
<dbReference type="Pfam" id="PF06580">
    <property type="entry name" value="His_kinase"/>
    <property type="match status" value="1"/>
</dbReference>
<dbReference type="SUPFAM" id="SSF55874">
    <property type="entry name" value="ATPase domain of HSP90 chaperone/DNA topoisomerase II/histidine kinase"/>
    <property type="match status" value="1"/>
</dbReference>
<protein>
    <recommendedName>
        <fullName evidence="2">histidine kinase</fullName>
        <ecNumber evidence="2">2.7.13.3</ecNumber>
    </recommendedName>
</protein>
<reference evidence="11 12" key="1">
    <citation type="submission" date="2015-01" db="EMBL/GenBank/DDBJ databases">
        <title>Paenibacillus swuensis/DY6/whole genome sequencing.</title>
        <authorList>
            <person name="Kim M.K."/>
            <person name="Srinivasan S."/>
            <person name="Lee J.-J."/>
        </authorList>
    </citation>
    <scope>NUCLEOTIDE SEQUENCE [LARGE SCALE GENOMIC DNA]</scope>
    <source>
        <strain evidence="11 12">DY6</strain>
    </source>
</reference>
<evidence type="ECO:0000256" key="4">
    <source>
        <dbReference type="ARBA" id="ARBA00022741"/>
    </source>
</evidence>